<dbReference type="InterPro" id="IPR033709">
    <property type="entry name" value="Anticodon_Ile_ABEc"/>
</dbReference>
<dbReference type="InterPro" id="IPR023586">
    <property type="entry name" value="Ile-tRNA-ligase_type2"/>
</dbReference>
<dbReference type="Pfam" id="PF08264">
    <property type="entry name" value="Anticodon_1"/>
    <property type="match status" value="1"/>
</dbReference>
<dbReference type="InterPro" id="IPR014729">
    <property type="entry name" value="Rossmann-like_a/b/a_fold"/>
</dbReference>
<dbReference type="PANTHER" id="PTHR42780:SF1">
    <property type="entry name" value="ISOLEUCINE--TRNA LIGASE, CYTOPLASMIC"/>
    <property type="match status" value="1"/>
</dbReference>
<accession>X1BM10</accession>
<keyword evidence="2" id="KW-0436">Ligase</keyword>
<evidence type="ECO:0000256" key="7">
    <source>
        <dbReference type="ARBA" id="ARBA00048359"/>
    </source>
</evidence>
<evidence type="ECO:0000256" key="5">
    <source>
        <dbReference type="ARBA" id="ARBA00022917"/>
    </source>
</evidence>
<keyword evidence="5" id="KW-0648">Protein biosynthesis</keyword>
<dbReference type="Gene3D" id="1.10.730.10">
    <property type="entry name" value="Isoleucyl-tRNA Synthetase, Domain 1"/>
    <property type="match status" value="1"/>
</dbReference>
<sequence length="540" mass="63032">HGPEDFEVGVANNIPVFTPVDIKGVYTKDAGIFEGKFVFDANKEILALLKEKGTLLLTSELEHEYAHCWRCDSKLVYRATNQWFFKTESLSSELLEKNAEIYWVPDWAGNRWFKSWLTSLRDWCISRQRFWGVPLNVWICNNEDCGDITVVGSVKELKKIAGECPEDLHRPWIDKVSWKCKKCNKGTKKRIPDILDVWLDSGSVMWASQEVYDGESHYDTWVPADFIIEGKDQIRGWFNSLLCSAMVSTGKKNYEACYMHGWVLRDKVKMSKSKGTAFLPEDLINGTLDQIKSKKSYSQIKGIETFRFYCIGATQPGRDLNFSAKEYADTYKTINTIWNVYVYANEKFSLAKFDPSKVKIDEKKLSKLDKWILSRTHSTIEKITELADKYELPWIPGELRELIVSDISRWYIMLNREKLDIYSEDPNKFQIMAVLYRVLFNVLLMLAPINPMLSEELFLKMFKPHLKSMGLEESKSIHLQNWPEADKTKINAKLEEEMRFVRDLIESIRALKEENKIRLRWPNKRLIIEPKEDMPEIGFP</sequence>
<dbReference type="GO" id="GO:0002161">
    <property type="term" value="F:aminoacyl-tRNA deacylase activity"/>
    <property type="evidence" value="ECO:0007669"/>
    <property type="project" value="InterPro"/>
</dbReference>
<dbReference type="SUPFAM" id="SSF52374">
    <property type="entry name" value="Nucleotidylyl transferase"/>
    <property type="match status" value="1"/>
</dbReference>
<dbReference type="InterPro" id="IPR009080">
    <property type="entry name" value="tRNAsynth_Ia_anticodon-bd"/>
</dbReference>
<evidence type="ECO:0000313" key="10">
    <source>
        <dbReference type="EMBL" id="GAG73161.1"/>
    </source>
</evidence>
<keyword evidence="4" id="KW-0067">ATP-binding</keyword>
<dbReference type="InterPro" id="IPR002300">
    <property type="entry name" value="aa-tRNA-synth_Ia"/>
</dbReference>
<proteinExistence type="predicted"/>
<gene>
    <name evidence="10" type="ORF">S01H4_05950</name>
</gene>
<dbReference type="GO" id="GO:0004822">
    <property type="term" value="F:isoleucine-tRNA ligase activity"/>
    <property type="evidence" value="ECO:0007669"/>
    <property type="project" value="UniProtKB-EC"/>
</dbReference>
<evidence type="ECO:0000256" key="6">
    <source>
        <dbReference type="ARBA" id="ARBA00023146"/>
    </source>
</evidence>
<evidence type="ECO:0000256" key="1">
    <source>
        <dbReference type="ARBA" id="ARBA00013165"/>
    </source>
</evidence>
<evidence type="ECO:0000259" key="9">
    <source>
        <dbReference type="Pfam" id="PF08264"/>
    </source>
</evidence>
<dbReference type="EC" id="6.1.1.5" evidence="1"/>
<dbReference type="CDD" id="cd07961">
    <property type="entry name" value="Anticodon_Ia_Ile_ABEc"/>
    <property type="match status" value="1"/>
</dbReference>
<dbReference type="GO" id="GO:0006428">
    <property type="term" value="P:isoleucyl-tRNA aminoacylation"/>
    <property type="evidence" value="ECO:0007669"/>
    <property type="project" value="InterPro"/>
</dbReference>
<dbReference type="SUPFAM" id="SSF50677">
    <property type="entry name" value="ValRS/IleRS/LeuRS editing domain"/>
    <property type="match status" value="1"/>
</dbReference>
<name>X1BM10_9ZZZZ</name>
<keyword evidence="6" id="KW-0030">Aminoacyl-tRNA synthetase</keyword>
<evidence type="ECO:0000259" key="8">
    <source>
        <dbReference type="Pfam" id="PF00133"/>
    </source>
</evidence>
<dbReference type="InterPro" id="IPR009008">
    <property type="entry name" value="Val/Leu/Ile-tRNA-synth_edit"/>
</dbReference>
<feature type="domain" description="Aminoacyl-tRNA synthetase class Ia" evidence="8">
    <location>
        <begin position="59"/>
        <end position="323"/>
    </location>
</feature>
<dbReference type="SUPFAM" id="SSF47323">
    <property type="entry name" value="Anticodon-binding domain of a subclass of class I aminoacyl-tRNA synthetases"/>
    <property type="match status" value="1"/>
</dbReference>
<feature type="non-terminal residue" evidence="10">
    <location>
        <position position="1"/>
    </location>
</feature>
<dbReference type="AlphaFoldDB" id="X1BM10"/>
<evidence type="ECO:0000256" key="3">
    <source>
        <dbReference type="ARBA" id="ARBA00022741"/>
    </source>
</evidence>
<dbReference type="PRINTS" id="PR00984">
    <property type="entry name" value="TRNASYNTHILE"/>
</dbReference>
<comment type="catalytic activity">
    <reaction evidence="7">
        <text>tRNA(Ile) + L-isoleucine + ATP = L-isoleucyl-tRNA(Ile) + AMP + diphosphate</text>
        <dbReference type="Rhea" id="RHEA:11060"/>
        <dbReference type="Rhea" id="RHEA-COMP:9666"/>
        <dbReference type="Rhea" id="RHEA-COMP:9695"/>
        <dbReference type="ChEBI" id="CHEBI:30616"/>
        <dbReference type="ChEBI" id="CHEBI:33019"/>
        <dbReference type="ChEBI" id="CHEBI:58045"/>
        <dbReference type="ChEBI" id="CHEBI:78442"/>
        <dbReference type="ChEBI" id="CHEBI:78528"/>
        <dbReference type="ChEBI" id="CHEBI:456215"/>
        <dbReference type="EC" id="6.1.1.5"/>
    </reaction>
</comment>
<dbReference type="GO" id="GO:0000049">
    <property type="term" value="F:tRNA binding"/>
    <property type="evidence" value="ECO:0007669"/>
    <property type="project" value="InterPro"/>
</dbReference>
<evidence type="ECO:0000256" key="4">
    <source>
        <dbReference type="ARBA" id="ARBA00022840"/>
    </source>
</evidence>
<organism evidence="10">
    <name type="scientific">marine sediment metagenome</name>
    <dbReference type="NCBI Taxonomy" id="412755"/>
    <lineage>
        <taxon>unclassified sequences</taxon>
        <taxon>metagenomes</taxon>
        <taxon>ecological metagenomes</taxon>
    </lineage>
</organism>
<dbReference type="EMBL" id="BART01001777">
    <property type="protein sequence ID" value="GAG73161.1"/>
    <property type="molecule type" value="Genomic_DNA"/>
</dbReference>
<protein>
    <recommendedName>
        <fullName evidence="1">isoleucine--tRNA ligase</fullName>
        <ecNumber evidence="1">6.1.1.5</ecNumber>
    </recommendedName>
</protein>
<dbReference type="GO" id="GO:0005524">
    <property type="term" value="F:ATP binding"/>
    <property type="evidence" value="ECO:0007669"/>
    <property type="project" value="UniProtKB-KW"/>
</dbReference>
<feature type="non-terminal residue" evidence="10">
    <location>
        <position position="540"/>
    </location>
</feature>
<dbReference type="InterPro" id="IPR002301">
    <property type="entry name" value="Ile-tRNA-ligase"/>
</dbReference>
<reference evidence="10" key="1">
    <citation type="journal article" date="2014" name="Front. Microbiol.">
        <title>High frequency of phylogenetically diverse reductive dehalogenase-homologous genes in deep subseafloor sedimentary metagenomes.</title>
        <authorList>
            <person name="Kawai M."/>
            <person name="Futagami T."/>
            <person name="Toyoda A."/>
            <person name="Takaki Y."/>
            <person name="Nishi S."/>
            <person name="Hori S."/>
            <person name="Arai W."/>
            <person name="Tsubouchi T."/>
            <person name="Morono Y."/>
            <person name="Uchiyama I."/>
            <person name="Ito T."/>
            <person name="Fujiyama A."/>
            <person name="Inagaki F."/>
            <person name="Takami H."/>
        </authorList>
    </citation>
    <scope>NUCLEOTIDE SEQUENCE</scope>
    <source>
        <strain evidence="10">Expedition CK06-06</strain>
    </source>
</reference>
<feature type="domain" description="Methionyl/Valyl/Leucyl/Isoleucyl-tRNA synthetase anticodon-binding" evidence="9">
    <location>
        <begin position="369"/>
        <end position="524"/>
    </location>
</feature>
<dbReference type="Pfam" id="PF00133">
    <property type="entry name" value="tRNA-synt_1"/>
    <property type="match status" value="1"/>
</dbReference>
<dbReference type="PANTHER" id="PTHR42780">
    <property type="entry name" value="SOLEUCYL-TRNA SYNTHETASE"/>
    <property type="match status" value="1"/>
</dbReference>
<evidence type="ECO:0000256" key="2">
    <source>
        <dbReference type="ARBA" id="ARBA00022598"/>
    </source>
</evidence>
<dbReference type="InterPro" id="IPR013155">
    <property type="entry name" value="M/V/L/I-tRNA-synth_anticd-bd"/>
</dbReference>
<dbReference type="Gene3D" id="3.40.50.620">
    <property type="entry name" value="HUPs"/>
    <property type="match status" value="1"/>
</dbReference>
<keyword evidence="3" id="KW-0547">Nucleotide-binding</keyword>
<comment type="caution">
    <text evidence="10">The sequence shown here is derived from an EMBL/GenBank/DDBJ whole genome shotgun (WGS) entry which is preliminary data.</text>
</comment>